<reference evidence="3 4" key="1">
    <citation type="submission" date="2017-03" db="EMBL/GenBank/DDBJ databases">
        <title>Genome Survey of Euroglyphus maynei.</title>
        <authorList>
            <person name="Arlian L.G."/>
            <person name="Morgan M.S."/>
            <person name="Rider S.D."/>
        </authorList>
    </citation>
    <scope>NUCLEOTIDE SEQUENCE [LARGE SCALE GENOMIC DNA]</scope>
    <source>
        <strain evidence="3">Arlian Lab</strain>
        <tissue evidence="3">Whole body</tissue>
    </source>
</reference>
<evidence type="ECO:0000313" key="4">
    <source>
        <dbReference type="Proteomes" id="UP000194236"/>
    </source>
</evidence>
<evidence type="ECO:0008006" key="5">
    <source>
        <dbReference type="Google" id="ProtNLM"/>
    </source>
</evidence>
<comment type="caution">
    <text evidence="3">The sequence shown here is derived from an EMBL/GenBank/DDBJ whole genome shotgun (WGS) entry which is preliminary data.</text>
</comment>
<dbReference type="OrthoDB" id="6618298at2759"/>
<keyword evidence="2" id="KW-0067">ATP-binding</keyword>
<keyword evidence="1" id="KW-0547">Nucleotide-binding</keyword>
<accession>A0A1Y3AW44</accession>
<proteinExistence type="predicted"/>
<dbReference type="Gene3D" id="3.40.50.300">
    <property type="entry name" value="P-loop containing nucleotide triphosphate hydrolases"/>
    <property type="match status" value="1"/>
</dbReference>
<name>A0A1Y3AW44_EURMA</name>
<gene>
    <name evidence="3" type="ORF">BLA29_009598</name>
</gene>
<evidence type="ECO:0000256" key="1">
    <source>
        <dbReference type="ARBA" id="ARBA00022741"/>
    </source>
</evidence>
<dbReference type="PANTHER" id="PTHR24223">
    <property type="entry name" value="ATP-BINDING CASSETTE SUB-FAMILY C"/>
    <property type="match status" value="1"/>
</dbReference>
<dbReference type="GO" id="GO:0005524">
    <property type="term" value="F:ATP binding"/>
    <property type="evidence" value="ECO:0007669"/>
    <property type="project" value="UniProtKB-KW"/>
</dbReference>
<feature type="non-terminal residue" evidence="3">
    <location>
        <position position="1"/>
    </location>
</feature>
<dbReference type="EMBL" id="MUJZ01054996">
    <property type="protein sequence ID" value="OTF72709.1"/>
    <property type="molecule type" value="Genomic_DNA"/>
</dbReference>
<protein>
    <recommendedName>
        <fullName evidence="5">ABC transporter domain-containing protein</fullName>
    </recommendedName>
</protein>
<sequence>NNDDHELWQVLDLVGLGHLVRSFEFGIDQPLIDGKTLSVGQKQLLCLARILLQHRTTMNQMIIIMDEATAHIDIQTDRQIQRTLRERFAHCTMLIIAHRFNTIMDCDRIWVLDDGKIIEDDRPRSLLYDGHSHFSRLVNNNL</sequence>
<dbReference type="SUPFAM" id="SSF52540">
    <property type="entry name" value="P-loop containing nucleoside triphosphate hydrolases"/>
    <property type="match status" value="1"/>
</dbReference>
<dbReference type="InterPro" id="IPR027417">
    <property type="entry name" value="P-loop_NTPase"/>
</dbReference>
<dbReference type="GO" id="GO:0016020">
    <property type="term" value="C:membrane"/>
    <property type="evidence" value="ECO:0007669"/>
    <property type="project" value="TreeGrafter"/>
</dbReference>
<dbReference type="GO" id="GO:0042626">
    <property type="term" value="F:ATPase-coupled transmembrane transporter activity"/>
    <property type="evidence" value="ECO:0007669"/>
    <property type="project" value="TreeGrafter"/>
</dbReference>
<evidence type="ECO:0000313" key="3">
    <source>
        <dbReference type="EMBL" id="OTF72709.1"/>
    </source>
</evidence>
<keyword evidence="4" id="KW-1185">Reference proteome</keyword>
<dbReference type="Proteomes" id="UP000194236">
    <property type="component" value="Unassembled WGS sequence"/>
</dbReference>
<evidence type="ECO:0000256" key="2">
    <source>
        <dbReference type="ARBA" id="ARBA00022840"/>
    </source>
</evidence>
<organism evidence="3 4">
    <name type="scientific">Euroglyphus maynei</name>
    <name type="common">Mayne's house dust mite</name>
    <dbReference type="NCBI Taxonomy" id="6958"/>
    <lineage>
        <taxon>Eukaryota</taxon>
        <taxon>Metazoa</taxon>
        <taxon>Ecdysozoa</taxon>
        <taxon>Arthropoda</taxon>
        <taxon>Chelicerata</taxon>
        <taxon>Arachnida</taxon>
        <taxon>Acari</taxon>
        <taxon>Acariformes</taxon>
        <taxon>Sarcoptiformes</taxon>
        <taxon>Astigmata</taxon>
        <taxon>Psoroptidia</taxon>
        <taxon>Analgoidea</taxon>
        <taxon>Pyroglyphidae</taxon>
        <taxon>Pyroglyphinae</taxon>
        <taxon>Euroglyphus</taxon>
    </lineage>
</organism>
<dbReference type="InterPro" id="IPR050173">
    <property type="entry name" value="ABC_transporter_C-like"/>
</dbReference>
<dbReference type="AlphaFoldDB" id="A0A1Y3AW44"/>